<evidence type="ECO:0000256" key="2">
    <source>
        <dbReference type="ARBA" id="ARBA00022491"/>
    </source>
</evidence>
<keyword evidence="3" id="KW-0805">Transcription regulation</keyword>
<name>A0AAF0EDN9_9BASI</name>
<keyword evidence="4" id="KW-0804">Transcription</keyword>
<dbReference type="GO" id="GO:0005654">
    <property type="term" value="C:nucleoplasm"/>
    <property type="evidence" value="ECO:0007669"/>
    <property type="project" value="UniProtKB-ARBA"/>
</dbReference>
<feature type="compositionally biased region" description="Polar residues" evidence="6">
    <location>
        <begin position="8"/>
        <end position="19"/>
    </location>
</feature>
<organism evidence="7 8">
    <name type="scientific">Malassezia equina</name>
    <dbReference type="NCBI Taxonomy" id="1381935"/>
    <lineage>
        <taxon>Eukaryota</taxon>
        <taxon>Fungi</taxon>
        <taxon>Dikarya</taxon>
        <taxon>Basidiomycota</taxon>
        <taxon>Ustilaginomycotina</taxon>
        <taxon>Malasseziomycetes</taxon>
        <taxon>Malasseziales</taxon>
        <taxon>Malasseziaceae</taxon>
        <taxon>Malassezia</taxon>
    </lineage>
</organism>
<evidence type="ECO:0000256" key="4">
    <source>
        <dbReference type="ARBA" id="ARBA00023163"/>
    </source>
</evidence>
<feature type="compositionally biased region" description="Polar residues" evidence="6">
    <location>
        <begin position="233"/>
        <end position="243"/>
    </location>
</feature>
<dbReference type="Proteomes" id="UP001214415">
    <property type="component" value="Chromosome 3"/>
</dbReference>
<evidence type="ECO:0000256" key="3">
    <source>
        <dbReference type="ARBA" id="ARBA00023015"/>
    </source>
</evidence>
<reference evidence="7" key="1">
    <citation type="submission" date="2023-03" db="EMBL/GenBank/DDBJ databases">
        <title>Mating type loci evolution in Malassezia.</title>
        <authorList>
            <person name="Coelho M.A."/>
        </authorList>
    </citation>
    <scope>NUCLEOTIDE SEQUENCE</scope>
    <source>
        <strain evidence="7">CBS 12830</strain>
    </source>
</reference>
<dbReference type="InterPro" id="IPR013907">
    <property type="entry name" value="Sds3"/>
</dbReference>
<dbReference type="SMART" id="SM01401">
    <property type="entry name" value="Sds3"/>
    <property type="match status" value="1"/>
</dbReference>
<comment type="subcellular location">
    <subcellularLocation>
        <location evidence="1">Nucleus</location>
    </subcellularLocation>
</comment>
<dbReference type="AlphaFoldDB" id="A0AAF0EDN9"/>
<evidence type="ECO:0000256" key="5">
    <source>
        <dbReference type="ARBA" id="ARBA00023242"/>
    </source>
</evidence>
<evidence type="ECO:0000256" key="6">
    <source>
        <dbReference type="SAM" id="MobiDB-lite"/>
    </source>
</evidence>
<dbReference type="Gene3D" id="1.20.5.1500">
    <property type="match status" value="1"/>
</dbReference>
<dbReference type="Pfam" id="PF08598">
    <property type="entry name" value="Sds3"/>
    <property type="match status" value="1"/>
</dbReference>
<accession>A0AAF0EDN9</accession>
<evidence type="ECO:0000313" key="7">
    <source>
        <dbReference type="EMBL" id="WFD23314.1"/>
    </source>
</evidence>
<sequence>MSFEGTEQLEQPTSPLSSEAETEPLPFDETDQDMPPTHTMNITEGEEHRYKAQNAGCEAPTATEQPPRDEAFGAESELSKKPGAEPVPAPSASEQPYLRDFDDESSLSEAMDEDHEGPLENNQLEQSALNGLAELAASSGNVQESVAPATSSTLSSDTSQDEEQEQAAHTPPAEANDEEGDKEGDVTMMPPTPSSRHKTSLHRSVMAAVGKRRAAATGGAPSLLVDQDGESSAPASTATSRQGSPVAESEPGDVKEAKNEDDADSEAPEPAMMDEEKDDVATETQSNADEAATESHARSAEQVDDDAEASQQRQEAMDLLTRMELGFAMLRECLYRERLEELEREAEMIQQGAHPELRLLHTLIDTRKERRLAHTDVWLQKSEQEHELRARVENKITWLNWRDRAATLRRHMLAQTDRERRKLNREKRLLDAPPPMRRHQPFEVEFVRKPPSYSRRTQRMGHLYMSREMTMYDTRGFLAYPDVRGLDEYDVWMDLDQMGIRPALPPPPPPGMLPPGYARPEDVPPHDMYAPYPGMPGDAPISYYGPPGPFVEGPGPSGPAPGPGPGMAPMYDGMYGDRMELPPPGSRKMEVGYDKACGPPMPMRHYGGVAEAPMDLPVSHVMHA</sequence>
<proteinExistence type="predicted"/>
<keyword evidence="2" id="KW-0678">Repressor</keyword>
<dbReference type="GO" id="GO:0010468">
    <property type="term" value="P:regulation of gene expression"/>
    <property type="evidence" value="ECO:0007669"/>
    <property type="project" value="UniProtKB-ARBA"/>
</dbReference>
<gene>
    <name evidence="7" type="primary">TAH18_2</name>
    <name evidence="7" type="ORF">MEQU1_002003</name>
</gene>
<feature type="compositionally biased region" description="Acidic residues" evidence="6">
    <location>
        <begin position="101"/>
        <end position="115"/>
    </location>
</feature>
<feature type="compositionally biased region" description="Acidic residues" evidence="6">
    <location>
        <begin position="20"/>
        <end position="32"/>
    </location>
</feature>
<keyword evidence="8" id="KW-1185">Reference proteome</keyword>
<protein>
    <submittedName>
        <fullName evidence="7">NAPDH-dependent diflavin reductase</fullName>
    </submittedName>
</protein>
<feature type="compositionally biased region" description="Acidic residues" evidence="6">
    <location>
        <begin position="261"/>
        <end position="278"/>
    </location>
</feature>
<dbReference type="PANTHER" id="PTHR21964">
    <property type="entry name" value="BREAST CANCER METASTASIS-SUPPRESSOR 1"/>
    <property type="match status" value="1"/>
</dbReference>
<feature type="compositionally biased region" description="Basic and acidic residues" evidence="6">
    <location>
        <begin position="66"/>
        <end position="83"/>
    </location>
</feature>
<evidence type="ECO:0000313" key="8">
    <source>
        <dbReference type="Proteomes" id="UP001214415"/>
    </source>
</evidence>
<dbReference type="EMBL" id="CP119902">
    <property type="protein sequence ID" value="WFD23314.1"/>
    <property type="molecule type" value="Genomic_DNA"/>
</dbReference>
<feature type="compositionally biased region" description="Polar residues" evidence="6">
    <location>
        <begin position="120"/>
        <end position="129"/>
    </location>
</feature>
<evidence type="ECO:0000256" key="1">
    <source>
        <dbReference type="ARBA" id="ARBA00004123"/>
    </source>
</evidence>
<feature type="region of interest" description="Disordered" evidence="6">
    <location>
        <begin position="1"/>
        <end position="313"/>
    </location>
</feature>
<keyword evidence="5" id="KW-0539">Nucleus</keyword>